<feature type="disulfide bond" evidence="9">
    <location>
        <begin position="123"/>
        <end position="128"/>
    </location>
</feature>
<dbReference type="GO" id="GO:0008191">
    <property type="term" value="F:metalloendopeptidase inhibitor activity"/>
    <property type="evidence" value="ECO:0007669"/>
    <property type="project" value="InterPro"/>
</dbReference>
<keyword evidence="3" id="KW-0964">Secreted</keyword>
<dbReference type="InterPro" id="IPR001134">
    <property type="entry name" value="Netrin_domain"/>
</dbReference>
<comment type="similarity">
    <text evidence="2">Belongs to the protease inhibitor I35 (TIMP) family.</text>
</comment>
<accession>A0A8C4RAR2</accession>
<dbReference type="Gene3D" id="3.90.370.10">
    <property type="entry name" value="Tissue inhibitor of metalloproteinase-1. Chain B, domain 1"/>
    <property type="match status" value="1"/>
</dbReference>
<feature type="signal peptide" evidence="10">
    <location>
        <begin position="1"/>
        <end position="23"/>
    </location>
</feature>
<name>A0A8C4RAR2_EPTBU</name>
<evidence type="ECO:0000313" key="13">
    <source>
        <dbReference type="Proteomes" id="UP000694388"/>
    </source>
</evidence>
<evidence type="ECO:0000256" key="2">
    <source>
        <dbReference type="ARBA" id="ARBA00011027"/>
    </source>
</evidence>
<dbReference type="GeneTree" id="ENSGT00940000169308"/>
<keyword evidence="8" id="KW-0479">Metal-binding</keyword>
<evidence type="ECO:0000256" key="4">
    <source>
        <dbReference type="ARBA" id="ARBA00022608"/>
    </source>
</evidence>
<evidence type="ECO:0000256" key="10">
    <source>
        <dbReference type="SAM" id="SignalP"/>
    </source>
</evidence>
<feature type="disulfide bond" evidence="9">
    <location>
        <begin position="118"/>
        <end position="155"/>
    </location>
</feature>
<keyword evidence="4" id="KW-0483">Metalloprotease inhibitor</keyword>
<protein>
    <recommendedName>
        <fullName evidence="11">NTR domain-containing protein</fullName>
    </recommendedName>
</protein>
<dbReference type="Gene3D" id="2.40.50.120">
    <property type="match status" value="1"/>
</dbReference>
<dbReference type="PANTHER" id="PTHR11844">
    <property type="entry name" value="METALLOPROTEASE INHIBITOR"/>
    <property type="match status" value="1"/>
</dbReference>
<keyword evidence="5" id="KW-0646">Protease inhibitor</keyword>
<keyword evidence="6 9" id="KW-1015">Disulfide bond</keyword>
<evidence type="ECO:0000313" key="12">
    <source>
        <dbReference type="Ensembl" id="ENSEBUP00000025989.1"/>
    </source>
</evidence>
<dbReference type="AlphaFoldDB" id="A0A8C4RAR2"/>
<feature type="domain" description="NTR" evidence="11">
    <location>
        <begin position="1"/>
        <end position="116"/>
    </location>
</feature>
<keyword evidence="10" id="KW-0732">Signal</keyword>
<keyword evidence="13" id="KW-1185">Reference proteome</keyword>
<evidence type="ECO:0000256" key="8">
    <source>
        <dbReference type="PIRSR" id="PIRSR601820-1"/>
    </source>
</evidence>
<evidence type="ECO:0000256" key="9">
    <source>
        <dbReference type="PIRSR" id="PIRSR601820-3"/>
    </source>
</evidence>
<dbReference type="Ensembl" id="ENSEBUT00000026565.1">
    <property type="protein sequence ID" value="ENSEBUP00000025989.1"/>
    <property type="gene ID" value="ENSEBUG00000016013.1"/>
</dbReference>
<dbReference type="InterPro" id="IPR008993">
    <property type="entry name" value="TIMP-like_OB-fold"/>
</dbReference>
<feature type="disulfide bond" evidence="9">
    <location>
        <begin position="24"/>
        <end position="64"/>
    </location>
</feature>
<dbReference type="GO" id="GO:0051045">
    <property type="term" value="P:negative regulation of membrane protein ectodomain proteolysis"/>
    <property type="evidence" value="ECO:0007669"/>
    <property type="project" value="TreeGrafter"/>
</dbReference>
<feature type="chain" id="PRO_5034718980" description="NTR domain-containing protein" evidence="10">
    <location>
        <begin position="24"/>
        <end position="175"/>
    </location>
</feature>
<dbReference type="GO" id="GO:0005615">
    <property type="term" value="C:extracellular space"/>
    <property type="evidence" value="ECO:0007669"/>
    <property type="project" value="TreeGrafter"/>
</dbReference>
<evidence type="ECO:0000256" key="7">
    <source>
        <dbReference type="ARBA" id="ARBA00023215"/>
    </source>
</evidence>
<evidence type="ECO:0000256" key="6">
    <source>
        <dbReference type="ARBA" id="ARBA00023157"/>
    </source>
</evidence>
<evidence type="ECO:0000256" key="5">
    <source>
        <dbReference type="ARBA" id="ARBA00022690"/>
    </source>
</evidence>
<feature type="disulfide bond" evidence="9">
    <location>
        <begin position="36"/>
        <end position="116"/>
    </location>
</feature>
<dbReference type="Proteomes" id="UP000694388">
    <property type="component" value="Unplaced"/>
</dbReference>
<feature type="disulfide bond" evidence="9">
    <location>
        <begin position="136"/>
        <end position="147"/>
    </location>
</feature>
<dbReference type="SMART" id="SM00206">
    <property type="entry name" value="NTR"/>
    <property type="match status" value="1"/>
</dbReference>
<dbReference type="GO" id="GO:0002020">
    <property type="term" value="F:protease binding"/>
    <property type="evidence" value="ECO:0007669"/>
    <property type="project" value="TreeGrafter"/>
</dbReference>
<dbReference type="OMA" id="NCACQIS"/>
<feature type="disulfide bond" evidence="9">
    <location>
        <begin position="26"/>
        <end position="91"/>
    </location>
</feature>
<reference evidence="12" key="1">
    <citation type="submission" date="2025-08" db="UniProtKB">
        <authorList>
            <consortium name="Ensembl"/>
        </authorList>
    </citation>
    <scope>IDENTIFICATION</scope>
</reference>
<dbReference type="Pfam" id="PF00965">
    <property type="entry name" value="TIMP"/>
    <property type="match status" value="1"/>
</dbReference>
<dbReference type="GO" id="GO:0031012">
    <property type="term" value="C:extracellular matrix"/>
    <property type="evidence" value="ECO:0007669"/>
    <property type="project" value="TreeGrafter"/>
</dbReference>
<comment type="subcellular location">
    <subcellularLocation>
        <location evidence="1">Secreted</location>
    </subcellularLocation>
</comment>
<evidence type="ECO:0000256" key="3">
    <source>
        <dbReference type="ARBA" id="ARBA00022525"/>
    </source>
</evidence>
<evidence type="ECO:0000259" key="11">
    <source>
        <dbReference type="PROSITE" id="PS50189"/>
    </source>
</evidence>
<dbReference type="SUPFAM" id="SSF50242">
    <property type="entry name" value="TIMP-like"/>
    <property type="match status" value="1"/>
</dbReference>
<feature type="binding site" evidence="8">
    <location>
        <position position="24"/>
    </location>
    <ligand>
        <name>Zn(2+)</name>
        <dbReference type="ChEBI" id="CHEBI:29105"/>
        <note>ligand shared with metalloproteinase partner</note>
    </ligand>
</feature>
<keyword evidence="8" id="KW-0862">Zinc</keyword>
<keyword evidence="7" id="KW-0481">Metalloenzyme inhibitor</keyword>
<proteinExistence type="inferred from homology"/>
<dbReference type="PROSITE" id="PS50189">
    <property type="entry name" value="NTR"/>
    <property type="match status" value="1"/>
</dbReference>
<evidence type="ECO:0000256" key="1">
    <source>
        <dbReference type="ARBA" id="ARBA00004613"/>
    </source>
</evidence>
<reference evidence="12" key="2">
    <citation type="submission" date="2025-09" db="UniProtKB">
        <authorList>
            <consortium name="Ensembl"/>
        </authorList>
    </citation>
    <scope>IDENTIFICATION</scope>
</reference>
<dbReference type="GO" id="GO:0046872">
    <property type="term" value="F:metal ion binding"/>
    <property type="evidence" value="ECO:0007669"/>
    <property type="project" value="UniProtKB-KW"/>
</dbReference>
<dbReference type="InterPro" id="IPR001820">
    <property type="entry name" value="TIMP"/>
</dbReference>
<dbReference type="InterPro" id="IPR027465">
    <property type="entry name" value="TIMP_C"/>
</dbReference>
<organism evidence="12 13">
    <name type="scientific">Eptatretus burgeri</name>
    <name type="common">Inshore hagfish</name>
    <dbReference type="NCBI Taxonomy" id="7764"/>
    <lineage>
        <taxon>Eukaryota</taxon>
        <taxon>Metazoa</taxon>
        <taxon>Chordata</taxon>
        <taxon>Craniata</taxon>
        <taxon>Vertebrata</taxon>
        <taxon>Cyclostomata</taxon>
        <taxon>Myxini</taxon>
        <taxon>Myxiniformes</taxon>
        <taxon>Myxinidae</taxon>
        <taxon>Eptatretinae</taxon>
        <taxon>Eptatretus</taxon>
    </lineage>
</organism>
<dbReference type="PANTHER" id="PTHR11844:SF33">
    <property type="entry name" value="TISSUE INHIBITOR OF METALLOPROTEINASE"/>
    <property type="match status" value="1"/>
</dbReference>
<sequence>MPGSLAFLLAICVLCLHQQMAQACSCYPTHRQVKFCSSDIGKIYHFARKMNLIKIYTPSSGAACGIHLTLNEEYVLGGRVNSEGKFMVRSCDLVLEWNRLTVSEKYHIEHLYKKGCGCKIKGCLNHPCPAATPKECLWKDVGNTLPCLPCKDGTCQWTCDFPFPNQVGLKNAIKP</sequence>